<dbReference type="InterPro" id="IPR006439">
    <property type="entry name" value="HAD-SF_hydro_IA"/>
</dbReference>
<dbReference type="InterPro" id="IPR050155">
    <property type="entry name" value="HAD-like_hydrolase_sf"/>
</dbReference>
<organism evidence="2 3">
    <name type="scientific">Natrarchaeobaculum sulfurireducens</name>
    <dbReference type="NCBI Taxonomy" id="2044521"/>
    <lineage>
        <taxon>Archaea</taxon>
        <taxon>Methanobacteriati</taxon>
        <taxon>Methanobacteriota</taxon>
        <taxon>Stenosarchaea group</taxon>
        <taxon>Halobacteria</taxon>
        <taxon>Halobacteriales</taxon>
        <taxon>Natrialbaceae</taxon>
        <taxon>Natrarchaeobaculum</taxon>
    </lineage>
</organism>
<keyword evidence="2" id="KW-0378">Hydrolase</keyword>
<dbReference type="SUPFAM" id="SSF56784">
    <property type="entry name" value="HAD-like"/>
    <property type="match status" value="1"/>
</dbReference>
<reference evidence="3" key="1">
    <citation type="submission" date="2017-10" db="EMBL/GenBank/DDBJ databases">
        <title>Phenotypic and genomic properties of facultatively anaerobic sulfur-reducing natronoarchaea from hypersaline soda lakes.</title>
        <authorList>
            <person name="Sorokin D.Y."/>
            <person name="Kublanov I.V."/>
            <person name="Roman P."/>
            <person name="Sinninghe Damste J.S."/>
            <person name="Golyshin P.N."/>
            <person name="Rojo D."/>
            <person name="Ciordia S."/>
            <person name="Mena Md.C."/>
            <person name="Ferrer M."/>
            <person name="Messina E."/>
            <person name="Smedile F."/>
            <person name="La Spada G."/>
            <person name="La Cono V."/>
            <person name="Yakimov M.M."/>
        </authorList>
    </citation>
    <scope>NUCLEOTIDE SEQUENCE [LARGE SCALE GENOMIC DNA]</scope>
    <source>
        <strain evidence="3">AArc1</strain>
    </source>
</reference>
<evidence type="ECO:0000313" key="3">
    <source>
        <dbReference type="Proteomes" id="UP000258707"/>
    </source>
</evidence>
<gene>
    <name evidence="2" type="ORF">AArc1_2803</name>
</gene>
<protein>
    <submittedName>
        <fullName evidence="2">HAD superfamily hydrolase</fullName>
    </submittedName>
</protein>
<dbReference type="InterPro" id="IPR036412">
    <property type="entry name" value="HAD-like_sf"/>
</dbReference>
<dbReference type="GeneID" id="37639577"/>
<sequence>MQSPILFDMDGVILEGRRTDPQVYADATDAALAELGVEPSRAQRSDLGSSDLEAVADRCAELGVDPATFWAAKERHASAGTHDRIRSGERGRYEDSDVIDDLAERTTTALVSNNRHATAAFVADYYGFDFDAVRGRDPTFEGYRRRKPDPYYLERTLDALDADGGLYVGDSPKDVVAGRAAGLETAFVRRPHNRDCAVPEPTYELDSLWDLECVLE</sequence>
<dbReference type="RefSeq" id="WP_228442341.1">
    <property type="nucleotide sequence ID" value="NZ_CP024047.1"/>
</dbReference>
<dbReference type="PANTHER" id="PTHR43434:SF1">
    <property type="entry name" value="PHOSPHOGLYCOLATE PHOSPHATASE"/>
    <property type="match status" value="1"/>
</dbReference>
<dbReference type="GO" id="GO:0008967">
    <property type="term" value="F:phosphoglycolate phosphatase activity"/>
    <property type="evidence" value="ECO:0007669"/>
    <property type="project" value="TreeGrafter"/>
</dbReference>
<dbReference type="NCBIfam" id="TIGR01549">
    <property type="entry name" value="HAD-SF-IA-v1"/>
    <property type="match status" value="1"/>
</dbReference>
<accession>A0A346PHX0</accession>
<dbReference type="Gene3D" id="3.40.50.1000">
    <property type="entry name" value="HAD superfamily/HAD-like"/>
    <property type="match status" value="1"/>
</dbReference>
<dbReference type="PANTHER" id="PTHR43434">
    <property type="entry name" value="PHOSPHOGLYCOLATE PHOSPHATASE"/>
    <property type="match status" value="1"/>
</dbReference>
<proteinExistence type="inferred from homology"/>
<dbReference type="SFLD" id="SFLDG01129">
    <property type="entry name" value="C1.5:_HAD__Beta-PGM__Phosphata"/>
    <property type="match status" value="1"/>
</dbReference>
<dbReference type="KEGG" id="nan:AArc1_2803"/>
<dbReference type="AlphaFoldDB" id="A0A346PHX0"/>
<dbReference type="InterPro" id="IPR023214">
    <property type="entry name" value="HAD_sf"/>
</dbReference>
<dbReference type="Pfam" id="PF00702">
    <property type="entry name" value="Hydrolase"/>
    <property type="match status" value="1"/>
</dbReference>
<evidence type="ECO:0000313" key="2">
    <source>
        <dbReference type="EMBL" id="AXR79115.1"/>
    </source>
</evidence>
<dbReference type="EMBL" id="CP024047">
    <property type="protein sequence ID" value="AXR79115.1"/>
    <property type="molecule type" value="Genomic_DNA"/>
</dbReference>
<evidence type="ECO:0000256" key="1">
    <source>
        <dbReference type="ARBA" id="ARBA00007958"/>
    </source>
</evidence>
<dbReference type="Proteomes" id="UP000258707">
    <property type="component" value="Chromosome"/>
</dbReference>
<dbReference type="GO" id="GO:0006281">
    <property type="term" value="P:DNA repair"/>
    <property type="evidence" value="ECO:0007669"/>
    <property type="project" value="TreeGrafter"/>
</dbReference>
<comment type="similarity">
    <text evidence="1">Belongs to the HAD-like hydrolase superfamily.</text>
</comment>
<name>A0A346PHX0_9EURY</name>
<dbReference type="SFLD" id="SFLDS00003">
    <property type="entry name" value="Haloacid_Dehalogenase"/>
    <property type="match status" value="1"/>
</dbReference>